<dbReference type="AlphaFoldDB" id="A0A0M9AJC8"/>
<keyword evidence="2" id="KW-1185">Reference proteome</keyword>
<dbReference type="AntiFam" id="ANF00095">
    <property type="entry name" value="Shadow ORF (opposite ABC transporters)"/>
</dbReference>
<sequence length="122" mass="13891">MVRGLEQFVCSPDFDEFASIHYRDPISEEPDDVEVMGDKYVADTELLLYVCEKRKDSRLCGHIESGHWLIKHDYIGVVCNSSGESDALYLAAGEFLRIPVSDFWREINTAQQLSNLVKTDAM</sequence>
<comment type="caution">
    <text evidence="1">The sequence shown here is derived from an EMBL/GenBank/DDBJ whole genome shotgun (WGS) entry which is preliminary data.</text>
</comment>
<dbReference type="Proteomes" id="UP000037729">
    <property type="component" value="Unassembled WGS sequence"/>
</dbReference>
<organism evidence="1 2">
    <name type="scientific">Haloarcula rubripromontorii</name>
    <dbReference type="NCBI Taxonomy" id="1705562"/>
    <lineage>
        <taxon>Archaea</taxon>
        <taxon>Methanobacteriati</taxon>
        <taxon>Methanobacteriota</taxon>
        <taxon>Stenosarchaea group</taxon>
        <taxon>Halobacteria</taxon>
        <taxon>Halobacteriales</taxon>
        <taxon>Haloarculaceae</taxon>
        <taxon>Haloarcula</taxon>
    </lineage>
</organism>
<evidence type="ECO:0000313" key="1">
    <source>
        <dbReference type="EMBL" id="KOX92638.1"/>
    </source>
</evidence>
<dbReference type="EMBL" id="LIUF01000004">
    <property type="protein sequence ID" value="KOX92638.1"/>
    <property type="molecule type" value="Genomic_DNA"/>
</dbReference>
<evidence type="ECO:0000313" key="2">
    <source>
        <dbReference type="Proteomes" id="UP000037729"/>
    </source>
</evidence>
<reference evidence="1 2" key="1">
    <citation type="submission" date="2015-08" db="EMBL/GenBank/DDBJ databases">
        <title>Genomes of Isolates from Cabo Rojo, PR.</title>
        <authorList>
            <person name="Sanchez-Nieves R.L."/>
            <person name="Montalvo-Rodriguez R."/>
        </authorList>
    </citation>
    <scope>NUCLEOTIDE SEQUENCE [LARGE SCALE GENOMIC DNA]</scope>
    <source>
        <strain evidence="1 2">SL3</strain>
    </source>
</reference>
<accession>A0A0M9AJC8</accession>
<gene>
    <name evidence="1" type="ORF">AMS69_14965</name>
</gene>
<proteinExistence type="predicted"/>
<protein>
    <submittedName>
        <fullName evidence="1">Uncharacterized protein</fullName>
    </submittedName>
</protein>
<name>A0A0M9AJC8_9EURY</name>